<sequence length="482" mass="53171">MMNKKFHLWGIATVVCCLIIVCLSSCEEKYYEINSDFYKGKQVVVRNPMEGDTLRIEQYNTDQIMLEEPSDSTIVFDNRGFLFTVADETVVTIAEDGTITPISKGVSKVDIVSRANAALSTRIFIEIYKEYQAVEEIRVPSIVTREPYEVDEVYDLPAKGILVFPGNADNKKLHYSMAEASLQYATITDEGLLSVVKSSGRNFVTIQIVSDDNPEAQATIKIQTVTEVLISEVTVLKALDGLTVGVGQILDLNLCTGVLPTNVNVKNRKLTFELLEGQDVLTLNDDGVIEAIGIGTAKLKATSKNGIFKEFTISVATGLTELTRVLWSVATSVSYGYVPDGSTGLPADMFDNNPATFFSVTKPGKTYNGLSTPADHIPYFIVDMKSVQKFNYIRWNHRSGNSNNYLRVWGINFAGSDDGEMFTDIQTDIEIPHDSNAAAIQIAIPESEYRYVKVTLTKWSDNSGGAIDGYTMQIGEFGLGYK</sequence>
<dbReference type="SUPFAM" id="SSF49785">
    <property type="entry name" value="Galactose-binding domain-like"/>
    <property type="match status" value="1"/>
</dbReference>
<evidence type="ECO:0000259" key="1">
    <source>
        <dbReference type="Pfam" id="PF00754"/>
    </source>
</evidence>
<evidence type="ECO:0000313" key="3">
    <source>
        <dbReference type="Proteomes" id="UP000324575"/>
    </source>
</evidence>
<proteinExistence type="predicted"/>
<name>A0A5M8P6C4_9BACT</name>
<dbReference type="Gene3D" id="2.60.120.260">
    <property type="entry name" value="Galactose-binding domain-like"/>
    <property type="match status" value="1"/>
</dbReference>
<feature type="domain" description="F5/8 type C" evidence="1">
    <location>
        <begin position="341"/>
        <end position="464"/>
    </location>
</feature>
<dbReference type="InterPro" id="IPR008979">
    <property type="entry name" value="Galactose-bd-like_sf"/>
</dbReference>
<comment type="caution">
    <text evidence="2">The sequence shown here is derived from an EMBL/GenBank/DDBJ whole genome shotgun (WGS) entry which is preliminary data.</text>
</comment>
<organism evidence="2 3">
    <name type="scientific">Candidatus Ordinivivax streblomastigis</name>
    <dbReference type="NCBI Taxonomy" id="2540710"/>
    <lineage>
        <taxon>Bacteria</taxon>
        <taxon>Pseudomonadati</taxon>
        <taxon>Bacteroidota</taxon>
        <taxon>Bacteroidia</taxon>
        <taxon>Bacteroidales</taxon>
        <taxon>Candidatus Ordinivivax</taxon>
    </lineage>
</organism>
<evidence type="ECO:0000313" key="2">
    <source>
        <dbReference type="EMBL" id="KAA6303760.1"/>
    </source>
</evidence>
<protein>
    <recommendedName>
        <fullName evidence="1">F5/8 type C domain-containing protein</fullName>
    </recommendedName>
</protein>
<dbReference type="EMBL" id="SNRX01000001">
    <property type="protein sequence ID" value="KAA6303760.1"/>
    <property type="molecule type" value="Genomic_DNA"/>
</dbReference>
<reference evidence="2 3" key="1">
    <citation type="submission" date="2019-03" db="EMBL/GenBank/DDBJ databases">
        <title>Single cell metagenomics reveals metabolic interactions within the superorganism composed of flagellate Streblomastix strix and complex community of Bacteroidetes bacteria on its surface.</title>
        <authorList>
            <person name="Treitli S.C."/>
            <person name="Kolisko M."/>
            <person name="Husnik F."/>
            <person name="Keeling P."/>
            <person name="Hampl V."/>
        </authorList>
    </citation>
    <scope>NUCLEOTIDE SEQUENCE [LARGE SCALE GENOMIC DNA]</scope>
    <source>
        <strain evidence="2">St1</strain>
    </source>
</reference>
<dbReference type="InterPro" id="IPR000421">
    <property type="entry name" value="FA58C"/>
</dbReference>
<dbReference type="Proteomes" id="UP000324575">
    <property type="component" value="Unassembled WGS sequence"/>
</dbReference>
<dbReference type="Pfam" id="PF00754">
    <property type="entry name" value="F5_F8_type_C"/>
    <property type="match status" value="1"/>
</dbReference>
<dbReference type="AlphaFoldDB" id="A0A5M8P6C4"/>
<gene>
    <name evidence="2" type="ORF">EZS26_000311</name>
</gene>
<accession>A0A5M8P6C4</accession>